<accession>A0AAE3ZST2</accession>
<reference evidence="1 2" key="1">
    <citation type="submission" date="2023-07" db="EMBL/GenBank/DDBJ databases">
        <title>Sequencing the genomes of 1000 actinobacteria strains.</title>
        <authorList>
            <person name="Klenk H.-P."/>
        </authorList>
    </citation>
    <scope>NUCLEOTIDE SEQUENCE [LARGE SCALE GENOMIC DNA]</scope>
    <source>
        <strain evidence="1 2">DSM 44711</strain>
    </source>
</reference>
<dbReference type="EMBL" id="JAVDYC010000001">
    <property type="protein sequence ID" value="MDR7325428.1"/>
    <property type="molecule type" value="Genomic_DNA"/>
</dbReference>
<dbReference type="RefSeq" id="WP_310420146.1">
    <property type="nucleotide sequence ID" value="NZ_JAVDYC010000001.1"/>
</dbReference>
<sequence length="152" mass="16433">MGIEYRLTLAGAVPADEVAMRAMPDVADRPAGSPTLLSADLYDSHGFFLTIVPRQRGSVAAEADDGMWTWDLAENVMVSFDMDKFDEVEQSERALAAMLVVVGRVLAGGDEDAALTLNGDVLLLTRLGGVQAKHRRAVWWEHHAALGDIIQG</sequence>
<comment type="caution">
    <text evidence="1">The sequence shown here is derived from an EMBL/GenBank/DDBJ whole genome shotgun (WGS) entry which is preliminary data.</text>
</comment>
<dbReference type="Proteomes" id="UP001183629">
    <property type="component" value="Unassembled WGS sequence"/>
</dbReference>
<dbReference type="NCBIfam" id="NF040657">
    <property type="entry name" value="immun_SitI3"/>
    <property type="match status" value="1"/>
</dbReference>
<evidence type="ECO:0000313" key="2">
    <source>
        <dbReference type="Proteomes" id="UP001183629"/>
    </source>
</evidence>
<organism evidence="1 2">
    <name type="scientific">Catenuloplanes niger</name>
    <dbReference type="NCBI Taxonomy" id="587534"/>
    <lineage>
        <taxon>Bacteria</taxon>
        <taxon>Bacillati</taxon>
        <taxon>Actinomycetota</taxon>
        <taxon>Actinomycetes</taxon>
        <taxon>Micromonosporales</taxon>
        <taxon>Micromonosporaceae</taxon>
        <taxon>Catenuloplanes</taxon>
    </lineage>
</organism>
<gene>
    <name evidence="1" type="ORF">J2S44_005678</name>
</gene>
<dbReference type="InterPro" id="IPR049799">
    <property type="entry name" value="SitI3-like"/>
</dbReference>
<dbReference type="AlphaFoldDB" id="A0AAE3ZST2"/>
<proteinExistence type="predicted"/>
<protein>
    <submittedName>
        <fullName evidence="1">Uncharacterized protein</fullName>
    </submittedName>
</protein>
<keyword evidence="2" id="KW-1185">Reference proteome</keyword>
<evidence type="ECO:0000313" key="1">
    <source>
        <dbReference type="EMBL" id="MDR7325428.1"/>
    </source>
</evidence>
<name>A0AAE3ZST2_9ACTN</name>